<reference evidence="3" key="2">
    <citation type="submission" date="2013-06" db="EMBL/GenBank/DDBJ databases">
        <title>Draft genome sequence of Clostridium hylemonae (DSM 15053).</title>
        <authorList>
            <person name="Sudarsanam P."/>
            <person name="Ley R."/>
            <person name="Guruge J."/>
            <person name="Turnbaugh P.J."/>
            <person name="Mahowald M."/>
            <person name="Liep D."/>
            <person name="Gordon J."/>
        </authorList>
    </citation>
    <scope>NUCLEOTIDE SEQUENCE</scope>
    <source>
        <strain evidence="3">DSM 15053</strain>
    </source>
</reference>
<evidence type="ECO:0000256" key="2">
    <source>
        <dbReference type="SAM" id="MobiDB-lite"/>
    </source>
</evidence>
<evidence type="ECO:0000313" key="3">
    <source>
        <dbReference type="EMBL" id="EEG73333.1"/>
    </source>
</evidence>
<dbReference type="InterPro" id="IPR042229">
    <property type="entry name" value="Listeria/Bacterioides_rpt_sf"/>
</dbReference>
<keyword evidence="4" id="KW-1185">Reference proteome</keyword>
<dbReference type="NCBIfam" id="TIGR02543">
    <property type="entry name" value="List_Bact_rpt"/>
    <property type="match status" value="1"/>
</dbReference>
<dbReference type="GO" id="GO:0030313">
    <property type="term" value="C:cell envelope"/>
    <property type="evidence" value="ECO:0007669"/>
    <property type="project" value="UniProtKB-SubCell"/>
</dbReference>
<dbReference type="InterPro" id="IPR013378">
    <property type="entry name" value="InlB-like_B-rpt"/>
</dbReference>
<protein>
    <submittedName>
        <fullName evidence="3">Repeat protein</fullName>
    </submittedName>
</protein>
<reference evidence="3" key="1">
    <citation type="submission" date="2009-02" db="EMBL/GenBank/DDBJ databases">
        <authorList>
            <person name="Fulton L."/>
            <person name="Clifton S."/>
            <person name="Fulton B."/>
            <person name="Xu J."/>
            <person name="Minx P."/>
            <person name="Pepin K.H."/>
            <person name="Johnson M."/>
            <person name="Bhonagiri V."/>
            <person name="Nash W.E."/>
            <person name="Mardis E.R."/>
            <person name="Wilson R.K."/>
        </authorList>
    </citation>
    <scope>NUCLEOTIDE SEQUENCE [LARGE SCALE GENOMIC DNA]</scope>
    <source>
        <strain evidence="3">DSM 15053</strain>
    </source>
</reference>
<dbReference type="AlphaFoldDB" id="C0C3F6"/>
<sequence length="554" mass="60367">MYRNRLDYNIVRHKESENIMEWNKILKHFKIASIAGAVILAVFSINQQEVKAVDLLADFTGALDIKNGNITLSKDGKYTQKDKNGTSSTGTFDGTYTISQSSDEYNITVEDGAFPVINVNGLSITEPTENESSGSGIHIKSGAVVTLVLGAQKTSFTGRDNYPGITLETGATLNIIGNGTLTVISGSGECGISDTGRRKGGQLSVGEEAALRTYSSQKEGAICADVTASSKKIVQGTLLDAAKAPADNPDATFVTIKVENRDNPTQETYPINLPLGFRSFAASTTTEGGSYVSYYPGDDGRIDRNKLLADTQPPNEAPPYMHTYNLTGSANVFAALWNLEEKEIKYEIKLNANGGTFKNPEGDKLKTQTVGYGDKITLPQENELQREGINYKFIGWYRLPDSMQAGDEWKDTDRVVQNGLELYAGWIPKKYTLSFETNGGSALAPVEVTYGSLITEPAAPEKEGFIFKGWVADGESANWDFATDTVKGDMVLTARWEPVNSAPANPEAPTNPSERKNELKKISTGDKTPLTSQIAKLFVSMAVIMEILWKKYKR</sequence>
<comment type="subcellular location">
    <subcellularLocation>
        <location evidence="1">Cell envelope</location>
    </subcellularLocation>
</comment>
<name>C0C3F6_9FIRM</name>
<dbReference type="Proteomes" id="UP000004893">
    <property type="component" value="Unassembled WGS sequence"/>
</dbReference>
<dbReference type="EMBL" id="ABYI02000028">
    <property type="protein sequence ID" value="EEG73333.1"/>
    <property type="molecule type" value="Genomic_DNA"/>
</dbReference>
<comment type="caution">
    <text evidence="3">The sequence shown here is derived from an EMBL/GenBank/DDBJ whole genome shotgun (WGS) entry which is preliminary data.</text>
</comment>
<dbReference type="Gene3D" id="2.60.40.4270">
    <property type="entry name" value="Listeria-Bacteroides repeat domain"/>
    <property type="match status" value="2"/>
</dbReference>
<gene>
    <name evidence="3" type="ORF">CLOHYLEM_06619</name>
</gene>
<evidence type="ECO:0000313" key="4">
    <source>
        <dbReference type="Proteomes" id="UP000004893"/>
    </source>
</evidence>
<dbReference type="OrthoDB" id="2063661at2"/>
<dbReference type="HOGENOM" id="CLU_491530_0_0_9"/>
<accession>C0C3F6</accession>
<evidence type="ECO:0000256" key="1">
    <source>
        <dbReference type="ARBA" id="ARBA00004196"/>
    </source>
</evidence>
<feature type="region of interest" description="Disordered" evidence="2">
    <location>
        <begin position="498"/>
        <end position="524"/>
    </location>
</feature>
<organism evidence="3 4">
    <name type="scientific">[Clostridium] hylemonae DSM 15053</name>
    <dbReference type="NCBI Taxonomy" id="553973"/>
    <lineage>
        <taxon>Bacteria</taxon>
        <taxon>Bacillati</taxon>
        <taxon>Bacillota</taxon>
        <taxon>Clostridia</taxon>
        <taxon>Lachnospirales</taxon>
        <taxon>Lachnospiraceae</taxon>
    </lineage>
</organism>
<dbReference type="eggNOG" id="COG3209">
    <property type="taxonomic scope" value="Bacteria"/>
</dbReference>
<dbReference type="STRING" id="553973.CLOHYLEM_06619"/>
<dbReference type="Pfam" id="PF09479">
    <property type="entry name" value="Flg_new"/>
    <property type="match status" value="2"/>
</dbReference>
<proteinExistence type="predicted"/>
<feature type="compositionally biased region" description="Basic and acidic residues" evidence="2">
    <location>
        <begin position="513"/>
        <end position="524"/>
    </location>
</feature>